<dbReference type="Proteomes" id="UP000732380">
    <property type="component" value="Unassembled WGS sequence"/>
</dbReference>
<protein>
    <submittedName>
        <fullName evidence="1">Uncharacterized protein</fullName>
    </submittedName>
</protein>
<dbReference type="AlphaFoldDB" id="A0A9P7Q6X2"/>
<accession>A0A9P7Q6X2</accession>
<reference evidence="1 2" key="1">
    <citation type="journal article" date="2020" name="bioRxiv">
        <title>Whole genome comparisons of ergot fungi reveals the divergence and evolution of species within the genus Claviceps are the result of varying mechanisms driving genome evolution and host range expansion.</title>
        <authorList>
            <person name="Wyka S.A."/>
            <person name="Mondo S.J."/>
            <person name="Liu M."/>
            <person name="Dettman J."/>
            <person name="Nalam V."/>
            <person name="Broders K.D."/>
        </authorList>
    </citation>
    <scope>NUCLEOTIDE SEQUENCE [LARGE SCALE GENOMIC DNA]</scope>
    <source>
        <strain evidence="1 2">LM576</strain>
    </source>
</reference>
<sequence>MEDMNRNRIFSGAAGQRGISNISGIGDISVEPKHLAMAAFHKQQQADQRTKLNRGRWMPHRAFPQMHLSSILRSGGMNNTAMAPACLGRRPVATYHNWRRRQSG</sequence>
<dbReference type="EMBL" id="SRQM01000027">
    <property type="protein sequence ID" value="KAG6122029.1"/>
    <property type="molecule type" value="Genomic_DNA"/>
</dbReference>
<proteinExistence type="predicted"/>
<gene>
    <name evidence="1" type="ORF">E4U13_003457</name>
</gene>
<keyword evidence="2" id="KW-1185">Reference proteome</keyword>
<evidence type="ECO:0000313" key="2">
    <source>
        <dbReference type="Proteomes" id="UP000732380"/>
    </source>
</evidence>
<organism evidence="1 2">
    <name type="scientific">Claviceps humidiphila</name>
    <dbReference type="NCBI Taxonomy" id="1294629"/>
    <lineage>
        <taxon>Eukaryota</taxon>
        <taxon>Fungi</taxon>
        <taxon>Dikarya</taxon>
        <taxon>Ascomycota</taxon>
        <taxon>Pezizomycotina</taxon>
        <taxon>Sordariomycetes</taxon>
        <taxon>Hypocreomycetidae</taxon>
        <taxon>Hypocreales</taxon>
        <taxon>Clavicipitaceae</taxon>
        <taxon>Claviceps</taxon>
    </lineage>
</organism>
<comment type="caution">
    <text evidence="1">The sequence shown here is derived from an EMBL/GenBank/DDBJ whole genome shotgun (WGS) entry which is preliminary data.</text>
</comment>
<name>A0A9P7Q6X2_9HYPO</name>
<evidence type="ECO:0000313" key="1">
    <source>
        <dbReference type="EMBL" id="KAG6122029.1"/>
    </source>
</evidence>